<feature type="region of interest" description="Disordered" evidence="1">
    <location>
        <begin position="97"/>
        <end position="121"/>
    </location>
</feature>
<feature type="compositionally biased region" description="Basic and acidic residues" evidence="1">
    <location>
        <begin position="667"/>
        <end position="676"/>
    </location>
</feature>
<name>A0A8H7NX57_9APHY</name>
<feature type="region of interest" description="Disordered" evidence="1">
    <location>
        <begin position="398"/>
        <end position="487"/>
    </location>
</feature>
<comment type="caution">
    <text evidence="2">The sequence shown here is derived from an EMBL/GenBank/DDBJ whole genome shotgun (WGS) entry which is preliminary data.</text>
</comment>
<dbReference type="AlphaFoldDB" id="A0A8H7NX57"/>
<organism evidence="2 3">
    <name type="scientific">Rhodonia placenta</name>
    <dbReference type="NCBI Taxonomy" id="104341"/>
    <lineage>
        <taxon>Eukaryota</taxon>
        <taxon>Fungi</taxon>
        <taxon>Dikarya</taxon>
        <taxon>Basidiomycota</taxon>
        <taxon>Agaricomycotina</taxon>
        <taxon>Agaricomycetes</taxon>
        <taxon>Polyporales</taxon>
        <taxon>Adustoporiaceae</taxon>
        <taxon>Rhodonia</taxon>
    </lineage>
</organism>
<feature type="region of interest" description="Disordered" evidence="1">
    <location>
        <begin position="654"/>
        <end position="676"/>
    </location>
</feature>
<sequence length="771" mass="82603">MLDKWLYNGMRGSTNPGVTTGVDTFRPQNSERFRQKPLLSYALTEEILRLISNGLIMLTMKRNRTRHKQQSSKMQSFDLATTRFAVVTVDPKVQKGRACGPGSLPHSRQTKMASAPKAVAAPPLTRAARTLSLSANPLPARKEDLAKRLGTLTNKVKSGSVGNNKAAEGPMPASTVDDMLSKPLAHTLPPSIPLPPVPKSPSPIAANAKLFIAAAYKSQQTRAIAKIARGTRQRRAFTTNKENVPSFARPTRSSVTRAPSNVGLTAQAESPKHAVSRPLFGDVRSRSSASSVTYGRGITHPEQAQNVAARATHLNPVDSDAPVPKMAKTPKETVIGTKNLENGIKTIQHTVPALKIELTSGGNTQSTVADMDITPILNGTQFPTAPEWVYSASLSRFPAPKPASAKGTTADRRTQAVHAIRPAAMQPGWEKTLRAGPSRKFSPTSLDVQEDKEPSRPQEVPQSSSVKATVPSREASPFPAPAPVLPSAEPTRAINACSRDATPIVPHSPTAAWWKRGLVSCSPALVDAKEEGTVPLAGNKISVQNGASSKHVGLSLEEVPTPCDAPMKIVEFFTLSGDDSADSVSEAGQQLAVLVVQVGGESGRMITLTSSEDKIFHELEDLRVRLTTHTFEPASIRAVNADENKITRTLPDILKTEPTPTYSNAEEAEKSEDRSRETAHVKAISNVKYCQDTSSQTVVDNDFEDAVLKTTAARHVLRNCDIKAAASSLHSGETADIEHIVAPARRFVGPSYSLNTSSKAVHSCGTPDSCT</sequence>
<dbReference type="EMBL" id="JADOXO010000251">
    <property type="protein sequence ID" value="KAF9808134.1"/>
    <property type="molecule type" value="Genomic_DNA"/>
</dbReference>
<accession>A0A8H7NX57</accession>
<gene>
    <name evidence="2" type="ORF">IEO21_07970</name>
</gene>
<protein>
    <submittedName>
        <fullName evidence="2">Uncharacterized protein</fullName>
    </submittedName>
</protein>
<reference evidence="2" key="1">
    <citation type="submission" date="2020-11" db="EMBL/GenBank/DDBJ databases">
        <authorList>
            <person name="Koelle M."/>
            <person name="Horta M.A.C."/>
            <person name="Nowrousian M."/>
            <person name="Ohm R.A."/>
            <person name="Benz P."/>
            <person name="Pilgard A."/>
        </authorList>
    </citation>
    <scope>NUCLEOTIDE SEQUENCE</scope>
    <source>
        <strain evidence="2">FPRL280</strain>
    </source>
</reference>
<evidence type="ECO:0000256" key="1">
    <source>
        <dbReference type="SAM" id="MobiDB-lite"/>
    </source>
</evidence>
<proteinExistence type="predicted"/>
<reference evidence="2" key="2">
    <citation type="journal article" name="Front. Microbiol.">
        <title>Degradative Capacity of Two Strains of Rhodonia placenta: From Phenotype to Genotype.</title>
        <authorList>
            <person name="Kolle M."/>
            <person name="Horta M.A.C."/>
            <person name="Nowrousian M."/>
            <person name="Ohm R.A."/>
            <person name="Benz J.P."/>
            <person name="Pilgard A."/>
        </authorList>
    </citation>
    <scope>NUCLEOTIDE SEQUENCE</scope>
    <source>
        <strain evidence="2">FPRL280</strain>
    </source>
</reference>
<evidence type="ECO:0000313" key="3">
    <source>
        <dbReference type="Proteomes" id="UP000639403"/>
    </source>
</evidence>
<evidence type="ECO:0000313" key="2">
    <source>
        <dbReference type="EMBL" id="KAF9808134.1"/>
    </source>
</evidence>
<dbReference type="Proteomes" id="UP000639403">
    <property type="component" value="Unassembled WGS sequence"/>
</dbReference>